<proteinExistence type="predicted"/>
<dbReference type="Proteomes" id="UP000516404">
    <property type="component" value="Chromosome"/>
</dbReference>
<dbReference type="AlphaFoldDB" id="A0A7H2BFI6"/>
<keyword evidence="3" id="KW-1185">Reference proteome</keyword>
<dbReference type="GeneID" id="96623377"/>
<dbReference type="EMBL" id="CP061539">
    <property type="protein sequence ID" value="QNV38432.1"/>
    <property type="molecule type" value="Genomic_DNA"/>
</dbReference>
<organism evidence="2 3">
    <name type="scientific">Rothia terrae</name>
    <dbReference type="NCBI Taxonomy" id="396015"/>
    <lineage>
        <taxon>Bacteria</taxon>
        <taxon>Bacillati</taxon>
        <taxon>Actinomycetota</taxon>
        <taxon>Actinomycetes</taxon>
        <taxon>Micrococcales</taxon>
        <taxon>Micrococcaceae</taxon>
        <taxon>Rothia</taxon>
    </lineage>
</organism>
<dbReference type="InterPro" id="IPR024078">
    <property type="entry name" value="LmbE-like_dom_sf"/>
</dbReference>
<evidence type="ECO:0000313" key="2">
    <source>
        <dbReference type="EMBL" id="QNV38432.1"/>
    </source>
</evidence>
<reference evidence="2 3" key="1">
    <citation type="submission" date="2020-09" db="EMBL/GenBank/DDBJ databases">
        <title>Investigation of environmental microbes.</title>
        <authorList>
            <person name="Ou Y."/>
            <person name="Kang Q."/>
        </authorList>
    </citation>
    <scope>NUCLEOTIDE SEQUENCE [LARGE SCALE GENOMIC DNA]</scope>
    <source>
        <strain evidence="2 3">KJZ-14</strain>
    </source>
</reference>
<sequence>MTQENTPYYPEQGSFVAENYVQSLLPADLAPADARVLFVHAHPDDESTSTGATMGALSRAGAQVDLLTATRGEMGEVIPDDLKYLEAWDPGTTDRGEGLGELREKELKAALDVLGVRHHEYLGRGDARAENGATIYRDSGMEWGEDGRAKANPVAADDCLTKLSEEEEAEAIASYIRAHKPHVVVTYDDGGGYGHPDHVRVHLATSRALNILRGSDAEPHLAWGLEGDSNPDDTRLQAVIEGDKDAKREAMRAHATQVIIVSDDVFKFSNLVPQKISAVETYRLLSSKGSA</sequence>
<dbReference type="PANTHER" id="PTHR12993">
    <property type="entry name" value="N-ACETYLGLUCOSAMINYL-PHOSPHATIDYLINOSITOL DE-N-ACETYLASE-RELATED"/>
    <property type="match status" value="1"/>
</dbReference>
<accession>A0A7H2BFI6</accession>
<dbReference type="SUPFAM" id="SSF102588">
    <property type="entry name" value="LmbE-like"/>
    <property type="match status" value="1"/>
</dbReference>
<dbReference type="GO" id="GO:0016137">
    <property type="term" value="P:glycoside metabolic process"/>
    <property type="evidence" value="ECO:0007669"/>
    <property type="project" value="UniProtKB-ARBA"/>
</dbReference>
<evidence type="ECO:0000313" key="3">
    <source>
        <dbReference type="Proteomes" id="UP000516404"/>
    </source>
</evidence>
<gene>
    <name evidence="2" type="ORF">IDM49_03955</name>
</gene>
<dbReference type="Gene3D" id="3.40.50.10320">
    <property type="entry name" value="LmbE-like"/>
    <property type="match status" value="1"/>
</dbReference>
<dbReference type="InterPro" id="IPR003737">
    <property type="entry name" value="GlcNAc_PI_deacetylase-related"/>
</dbReference>
<dbReference type="Pfam" id="PF02585">
    <property type="entry name" value="PIG-L"/>
    <property type="match status" value="1"/>
</dbReference>
<name>A0A7H2BFI6_9MICC</name>
<dbReference type="GO" id="GO:0016811">
    <property type="term" value="F:hydrolase activity, acting on carbon-nitrogen (but not peptide) bonds, in linear amides"/>
    <property type="evidence" value="ECO:0007669"/>
    <property type="project" value="TreeGrafter"/>
</dbReference>
<dbReference type="RefSeq" id="WP_190725099.1">
    <property type="nucleotide sequence ID" value="NZ_CP061539.1"/>
</dbReference>
<dbReference type="PANTHER" id="PTHR12993:SF11">
    <property type="entry name" value="N-ACETYLGLUCOSAMINYL-PHOSPHATIDYLINOSITOL DE-N-ACETYLASE"/>
    <property type="match status" value="1"/>
</dbReference>
<protein>
    <submittedName>
        <fullName evidence="2">PIG-L family deacetylase</fullName>
    </submittedName>
</protein>
<dbReference type="KEGG" id="rter:IDM49_03955"/>
<keyword evidence="1" id="KW-0862">Zinc</keyword>
<evidence type="ECO:0000256" key="1">
    <source>
        <dbReference type="ARBA" id="ARBA00022833"/>
    </source>
</evidence>